<dbReference type="EMBL" id="LCDF01000013">
    <property type="protein sequence ID" value="KKS47796.1"/>
    <property type="molecule type" value="Genomic_DNA"/>
</dbReference>
<proteinExistence type="predicted"/>
<keyword evidence="1" id="KW-0472">Membrane</keyword>
<gene>
    <name evidence="2" type="ORF">UV11_C0013G0020</name>
</gene>
<comment type="caution">
    <text evidence="2">The sequence shown here is derived from an EMBL/GenBank/DDBJ whole genome shotgun (WGS) entry which is preliminary data.</text>
</comment>
<dbReference type="Proteomes" id="UP000034036">
    <property type="component" value="Unassembled WGS sequence"/>
</dbReference>
<evidence type="ECO:0000256" key="1">
    <source>
        <dbReference type="SAM" id="Phobius"/>
    </source>
</evidence>
<dbReference type="STRING" id="1618659.UV11_C0013G0020"/>
<accession>A0A0G1BNF1</accession>
<evidence type="ECO:0000313" key="3">
    <source>
        <dbReference type="Proteomes" id="UP000034036"/>
    </source>
</evidence>
<sequence>MREDEFFFKIPFLAALSKAFWTLGKKALASSVFFSFIRREKDLRTFWSSCFFARFLTRRLSDCLLAFIADFVIGILGYITQEV</sequence>
<keyword evidence="1" id="KW-1133">Transmembrane helix</keyword>
<name>A0A0G1BNF1_9BACT</name>
<organism evidence="2 3">
    <name type="scientific">Candidatus Giovannonibacteria bacterium GW2011_GWF2_42_19</name>
    <dbReference type="NCBI Taxonomy" id="1618659"/>
    <lineage>
        <taxon>Bacteria</taxon>
        <taxon>Candidatus Giovannoniibacteriota</taxon>
    </lineage>
</organism>
<reference evidence="2 3" key="1">
    <citation type="journal article" date="2015" name="Nature">
        <title>rRNA introns, odd ribosomes, and small enigmatic genomes across a large radiation of phyla.</title>
        <authorList>
            <person name="Brown C.T."/>
            <person name="Hug L.A."/>
            <person name="Thomas B.C."/>
            <person name="Sharon I."/>
            <person name="Castelle C.J."/>
            <person name="Singh A."/>
            <person name="Wilkins M.J."/>
            <person name="Williams K.H."/>
            <person name="Banfield J.F."/>
        </authorList>
    </citation>
    <scope>NUCLEOTIDE SEQUENCE [LARGE SCALE GENOMIC DNA]</scope>
</reference>
<dbReference type="AlphaFoldDB" id="A0A0G1BNF1"/>
<protein>
    <submittedName>
        <fullName evidence="2">Uncharacterized protein</fullName>
    </submittedName>
</protein>
<feature type="transmembrane region" description="Helical" evidence="1">
    <location>
        <begin position="59"/>
        <end position="79"/>
    </location>
</feature>
<evidence type="ECO:0000313" key="2">
    <source>
        <dbReference type="EMBL" id="KKS47796.1"/>
    </source>
</evidence>
<keyword evidence="1" id="KW-0812">Transmembrane</keyword>